<dbReference type="InterPro" id="IPR000742">
    <property type="entry name" value="EGF"/>
</dbReference>
<evidence type="ECO:0000256" key="11">
    <source>
        <dbReference type="ARBA" id="ARBA00023157"/>
    </source>
</evidence>
<evidence type="ECO:0000256" key="10">
    <source>
        <dbReference type="ARBA" id="ARBA00023136"/>
    </source>
</evidence>
<keyword evidence="12" id="KW-0675">Receptor</keyword>
<keyword evidence="17" id="KW-0732">Signal</keyword>
<dbReference type="CDD" id="cd00041">
    <property type="entry name" value="CUB"/>
    <property type="match status" value="1"/>
</dbReference>
<evidence type="ECO:0000256" key="13">
    <source>
        <dbReference type="ARBA" id="ARBA00023180"/>
    </source>
</evidence>
<evidence type="ECO:0000259" key="20">
    <source>
        <dbReference type="PROSITE" id="PS50221"/>
    </source>
</evidence>
<feature type="chain" id="PRO_5035805894" evidence="17">
    <location>
        <begin position="20"/>
        <end position="1351"/>
    </location>
</feature>
<evidence type="ECO:0000259" key="18">
    <source>
        <dbReference type="PROSITE" id="PS01180"/>
    </source>
</evidence>
<feature type="transmembrane region" description="Helical" evidence="16">
    <location>
        <begin position="1171"/>
        <end position="1189"/>
    </location>
</feature>
<dbReference type="GO" id="GO:0005886">
    <property type="term" value="C:plasma membrane"/>
    <property type="evidence" value="ECO:0007669"/>
    <property type="project" value="UniProtKB-SubCell"/>
</dbReference>
<comment type="caution">
    <text evidence="23">The sequence shown here is derived from an EMBL/GenBank/DDBJ whole genome shotgun (WGS) entry which is preliminary data.</text>
</comment>
<feature type="transmembrane region" description="Helical" evidence="16">
    <location>
        <begin position="1143"/>
        <end position="1165"/>
    </location>
</feature>
<evidence type="ECO:0000256" key="6">
    <source>
        <dbReference type="ARBA" id="ARBA00022692"/>
    </source>
</evidence>
<dbReference type="Gene3D" id="2.60.40.10">
    <property type="entry name" value="Immunoglobulins"/>
    <property type="match status" value="2"/>
</dbReference>
<dbReference type="Gene3D" id="2.60.220.50">
    <property type="match status" value="1"/>
</dbReference>
<dbReference type="Gene3D" id="4.10.1240.10">
    <property type="entry name" value="GPCR, family 2, extracellular hormone receptor domain"/>
    <property type="match status" value="1"/>
</dbReference>
<organism evidence="23 24">
    <name type="scientific">Owenia fusiformis</name>
    <name type="common">Polychaete worm</name>
    <dbReference type="NCBI Taxonomy" id="6347"/>
    <lineage>
        <taxon>Eukaryota</taxon>
        <taxon>Metazoa</taxon>
        <taxon>Spiralia</taxon>
        <taxon>Lophotrochozoa</taxon>
        <taxon>Annelida</taxon>
        <taxon>Polychaeta</taxon>
        <taxon>Sedentaria</taxon>
        <taxon>Canalipalpata</taxon>
        <taxon>Sabellida</taxon>
        <taxon>Oweniida</taxon>
        <taxon>Oweniidae</taxon>
        <taxon>Owenia</taxon>
    </lineage>
</organism>
<dbReference type="Pfam" id="PF00002">
    <property type="entry name" value="7tm_2"/>
    <property type="match status" value="1"/>
</dbReference>
<dbReference type="GO" id="GO:0007189">
    <property type="term" value="P:adenylate cyclase-activating G protein-coupled receptor signaling pathway"/>
    <property type="evidence" value="ECO:0007669"/>
    <property type="project" value="TreeGrafter"/>
</dbReference>
<dbReference type="SMART" id="SM00181">
    <property type="entry name" value="EGF"/>
    <property type="match status" value="3"/>
</dbReference>
<feature type="domain" description="Ig-like" evidence="22">
    <location>
        <begin position="389"/>
        <end position="488"/>
    </location>
</feature>
<proteinExistence type="inferred from homology"/>
<dbReference type="InterPro" id="IPR035914">
    <property type="entry name" value="Sperma_CUB_dom_sf"/>
</dbReference>
<dbReference type="InterPro" id="IPR003598">
    <property type="entry name" value="Ig_sub2"/>
</dbReference>
<dbReference type="Pfam" id="PF01825">
    <property type="entry name" value="GPS"/>
    <property type="match status" value="1"/>
</dbReference>
<feature type="transmembrane region" description="Helical" evidence="16">
    <location>
        <begin position="1100"/>
        <end position="1122"/>
    </location>
</feature>
<name>A0A8S4N1L7_OWEFU</name>
<dbReference type="InterPro" id="IPR007110">
    <property type="entry name" value="Ig-like_dom"/>
</dbReference>
<feature type="transmembrane region" description="Helical" evidence="16">
    <location>
        <begin position="990"/>
        <end position="1008"/>
    </location>
</feature>
<dbReference type="SUPFAM" id="SSF57196">
    <property type="entry name" value="EGF/Laminin"/>
    <property type="match status" value="2"/>
</dbReference>
<dbReference type="PROSITE" id="PS01180">
    <property type="entry name" value="CUB"/>
    <property type="match status" value="1"/>
</dbReference>
<dbReference type="SUPFAM" id="SSF48726">
    <property type="entry name" value="Immunoglobulin"/>
    <property type="match status" value="2"/>
</dbReference>
<evidence type="ECO:0000259" key="21">
    <source>
        <dbReference type="PROSITE" id="PS50261"/>
    </source>
</evidence>
<dbReference type="Pfam" id="PF12662">
    <property type="entry name" value="cEGF"/>
    <property type="match status" value="1"/>
</dbReference>
<sequence>MIAGQGLLWLCCIATVSSASGLYNPSNTGAVCGGLMKAPHGNISTPNFPNNFPVPLKCTWLIYAPPGKKIALYFTQYYLKESFQISEYTYYQDENLFMGRSYIRNFLFEDEITFIIGSKPYMLIQLDVADLTNLHIRVEDFLTDVYGFNITYEIVPENSQPRYDACSVYSCSFLGNCLASEGFESYKCHCFPGFWGQECEYGPHCDPIKGNNSCYNGGSCRYFFGSRVNFCDCPPGFEGNQCENRVKGYLPPECVSLACDQLCLPRDVEVGGYTCSCKSGFKLDVDNRTCVQIDNLQSMIKLYVLNTTKVTDQWFGSVKQKLWQFFYLQNGNHKITLQINDGTAYLELYFPGHIKDENDVIQILKDPDTHASLLAMGLQSENFSLHYEPAFSFVGLSNQDPNPVIQGNILTLMCESRGSKDLTFTWYKDGSRVDVHRASRDMYITRMPMTEGGLHASVLSIHSATPYEEGDFTCQVEDWLDRENKTLHVYVITPPDVSINPSHKIVPIGSRLSITCLSRDDNFGKFKYHWLRNNKPVNKDMVEELLPTGSRLHIQYIRMSVVYTCVVRNEAGISSEESRIDVLNHTSLTTELGQNICQSEAYKDVKWDPSYSNSSSVRSCPAGSKGKATRACVCGGTGCYWEEPIFTTCISNRVNDISCLFENLKNGYMVTREYSILQQMNMFLSRQLYWGYNIYAGDLIKLTELLQDVYSYSDKFMDDHMMQQIFKETLEVTSQILTKSRVLTNYEKKGSFHLGVQVLEVVEVVMASFIEKQQNILNKMPSDQLSIKVDNLEVNFTKVARTDVRYKRHEDEILNESPLSVIGDTDVYDEMYFSAVVKYKNIWQIMANESIGENTVNSKIYSLYIPSSLGEEYSPSLVRLEHLDKSQEKKLRIRCAQWKSRLFPNGYWDLDGCNVVGWSINYTTCRCNNSGHISLLLVSTSSDNVELEVNHVTPLIVTVGYITSLVSFCITFFIYTIFRRHYKHNRPISVIFMCIVMIILSSLLLAGMDRYNMKMVCKSVYILLYCFYIMTLSIQLTTSTDLYLNLLDKIQSKFNILWKAGLILGVPFIFSLPVVIASILDDMPYSQRHFCWVSVQSWQFYLFSIAMLLMLVIWQVFNILVLNNIHKLDYVKNREKLEIIRWILKKSLVTAVFLFLSCVCIILRVNVDHTGIDYLTGISNIVLGVWYFLSECIMRKWVGSIVHRLKCSTESAKEPISQCSSLHVQFKKKKNVEKQSPKDEGFVAFVRPHKSSMSSNAEDIDTRDLKRVKERKSKPRARLDSSRALLESTVCSDDQDYSRRQSVASYITGVAEEDKIYSRVNYVSTKLKCSPGISYITDDTIKEFLDDEEKS</sequence>
<evidence type="ECO:0000256" key="4">
    <source>
        <dbReference type="ARBA" id="ARBA00022475"/>
    </source>
</evidence>
<feature type="domain" description="CUB" evidence="18">
    <location>
        <begin position="32"/>
        <end position="92"/>
    </location>
</feature>
<dbReference type="Pfam" id="PF13927">
    <property type="entry name" value="Ig_3"/>
    <property type="match status" value="2"/>
</dbReference>
<feature type="disulfide bond" evidence="15">
    <location>
        <begin position="190"/>
        <end position="199"/>
    </location>
</feature>
<dbReference type="OrthoDB" id="6138650at2759"/>
<dbReference type="PROSITE" id="PS01186">
    <property type="entry name" value="EGF_2"/>
    <property type="match status" value="2"/>
</dbReference>
<dbReference type="SUPFAM" id="SSF49854">
    <property type="entry name" value="Spermadhesin, CUB domain"/>
    <property type="match status" value="1"/>
</dbReference>
<evidence type="ECO:0000256" key="9">
    <source>
        <dbReference type="ARBA" id="ARBA00023040"/>
    </source>
</evidence>
<feature type="transmembrane region" description="Helical" evidence="16">
    <location>
        <begin position="1020"/>
        <end position="1044"/>
    </location>
</feature>
<dbReference type="InterPro" id="IPR036445">
    <property type="entry name" value="GPCR_2_extracell_dom_sf"/>
</dbReference>
<evidence type="ECO:0000259" key="22">
    <source>
        <dbReference type="PROSITE" id="PS50835"/>
    </source>
</evidence>
<keyword evidence="13" id="KW-0325">Glycoprotein</keyword>
<keyword evidence="7" id="KW-0677">Repeat</keyword>
<evidence type="ECO:0000313" key="24">
    <source>
        <dbReference type="Proteomes" id="UP000749559"/>
    </source>
</evidence>
<evidence type="ECO:0000313" key="23">
    <source>
        <dbReference type="EMBL" id="CAH1774702.1"/>
    </source>
</evidence>
<dbReference type="PROSITE" id="PS50221">
    <property type="entry name" value="GAIN_B"/>
    <property type="match status" value="1"/>
</dbReference>
<evidence type="ECO:0000256" key="2">
    <source>
        <dbReference type="ARBA" id="ARBA00004236"/>
    </source>
</evidence>
<feature type="domain" description="G-protein coupled receptors family 2 profile 2" evidence="21">
    <location>
        <begin position="953"/>
        <end position="1195"/>
    </location>
</feature>
<evidence type="ECO:0000256" key="3">
    <source>
        <dbReference type="ARBA" id="ARBA00007343"/>
    </source>
</evidence>
<dbReference type="SMART" id="SM00409">
    <property type="entry name" value="IG"/>
    <property type="match status" value="2"/>
</dbReference>
<keyword evidence="6 16" id="KW-0812">Transmembrane</keyword>
<comment type="caution">
    <text evidence="15">Lacks conserved residue(s) required for the propagation of feature annotation.</text>
</comment>
<keyword evidence="11 15" id="KW-1015">Disulfide bond</keyword>
<dbReference type="InterPro" id="IPR057244">
    <property type="entry name" value="GAIN_B"/>
</dbReference>
<dbReference type="Gene3D" id="1.20.1070.10">
    <property type="entry name" value="Rhodopsin 7-helix transmembrane proteins"/>
    <property type="match status" value="1"/>
</dbReference>
<dbReference type="CDD" id="cd00096">
    <property type="entry name" value="Ig"/>
    <property type="match status" value="1"/>
</dbReference>
<dbReference type="Proteomes" id="UP000749559">
    <property type="component" value="Unassembled WGS sequence"/>
</dbReference>
<evidence type="ECO:0000256" key="17">
    <source>
        <dbReference type="SAM" id="SignalP"/>
    </source>
</evidence>
<dbReference type="InterPro" id="IPR017981">
    <property type="entry name" value="GPCR_2-like_7TM"/>
</dbReference>
<dbReference type="Gene3D" id="2.10.25.10">
    <property type="entry name" value="Laminin"/>
    <property type="match status" value="2"/>
</dbReference>
<dbReference type="CDD" id="cd00054">
    <property type="entry name" value="EGF_CA"/>
    <property type="match status" value="2"/>
</dbReference>
<evidence type="ECO:0000256" key="12">
    <source>
        <dbReference type="ARBA" id="ARBA00023170"/>
    </source>
</evidence>
<feature type="disulfide bond" evidence="15">
    <location>
        <begin position="233"/>
        <end position="242"/>
    </location>
</feature>
<feature type="transmembrane region" description="Helical" evidence="16">
    <location>
        <begin position="1056"/>
        <end position="1080"/>
    </location>
</feature>
<evidence type="ECO:0000256" key="16">
    <source>
        <dbReference type="SAM" id="Phobius"/>
    </source>
</evidence>
<evidence type="ECO:0000256" key="15">
    <source>
        <dbReference type="PROSITE-ProRule" id="PRU00076"/>
    </source>
</evidence>
<feature type="signal peptide" evidence="17">
    <location>
        <begin position="1"/>
        <end position="19"/>
    </location>
</feature>
<keyword evidence="5 15" id="KW-0245">EGF-like domain</keyword>
<gene>
    <name evidence="23" type="ORF">OFUS_LOCUS2109</name>
</gene>
<dbReference type="PRINTS" id="PR01694">
    <property type="entry name" value="BAIPRECURSOR"/>
</dbReference>
<feature type="domain" description="EGF-like" evidence="19">
    <location>
        <begin position="162"/>
        <end position="200"/>
    </location>
</feature>
<dbReference type="InterPro" id="IPR008077">
    <property type="entry name" value="GPCR_2_brain_angio_inhib"/>
</dbReference>
<dbReference type="InterPro" id="IPR051587">
    <property type="entry name" value="Adhesion_GPCR"/>
</dbReference>
<dbReference type="Gene3D" id="2.60.120.290">
    <property type="entry name" value="Spermadhesin, CUB domain"/>
    <property type="match status" value="1"/>
</dbReference>
<keyword evidence="9" id="KW-0297">G-protein coupled receptor</keyword>
<evidence type="ECO:0000256" key="1">
    <source>
        <dbReference type="ARBA" id="ARBA00004141"/>
    </source>
</evidence>
<evidence type="ECO:0000256" key="8">
    <source>
        <dbReference type="ARBA" id="ARBA00022989"/>
    </source>
</evidence>
<dbReference type="InterPro" id="IPR003599">
    <property type="entry name" value="Ig_sub"/>
</dbReference>
<dbReference type="InterPro" id="IPR013783">
    <property type="entry name" value="Ig-like_fold"/>
</dbReference>
<feature type="domain" description="Ig-like" evidence="22">
    <location>
        <begin position="495"/>
        <end position="581"/>
    </location>
</feature>
<feature type="disulfide bond" evidence="15">
    <location>
        <begin position="171"/>
        <end position="188"/>
    </location>
</feature>
<feature type="transmembrane region" description="Helical" evidence="16">
    <location>
        <begin position="955"/>
        <end position="978"/>
    </location>
</feature>
<dbReference type="InterPro" id="IPR000859">
    <property type="entry name" value="CUB_dom"/>
</dbReference>
<accession>A0A8S4N1L7</accession>
<evidence type="ECO:0000256" key="5">
    <source>
        <dbReference type="ARBA" id="ARBA00022536"/>
    </source>
</evidence>
<dbReference type="PROSITE" id="PS50026">
    <property type="entry name" value="EGF_3"/>
    <property type="match status" value="2"/>
</dbReference>
<keyword evidence="14" id="KW-0807">Transducer</keyword>
<dbReference type="EMBL" id="CAIIXF020000001">
    <property type="protein sequence ID" value="CAH1774702.1"/>
    <property type="molecule type" value="Genomic_DNA"/>
</dbReference>
<dbReference type="PANTHER" id="PTHR45813">
    <property type="entry name" value="IG-LIKE DOMAIN-CONTAINING PROTEIN"/>
    <property type="match status" value="1"/>
</dbReference>
<keyword evidence="8 16" id="KW-1133">Transmembrane helix</keyword>
<feature type="disulfide bond" evidence="15">
    <location>
        <begin position="214"/>
        <end position="231"/>
    </location>
</feature>
<comment type="similarity">
    <text evidence="3">Belongs to the G-protein coupled receptor 2 family. Adhesion G-protein coupled receptor (ADGR) subfamily.</text>
</comment>
<dbReference type="GO" id="GO:0007166">
    <property type="term" value="P:cell surface receptor signaling pathway"/>
    <property type="evidence" value="ECO:0007669"/>
    <property type="project" value="InterPro"/>
</dbReference>
<keyword evidence="4" id="KW-1003">Cell membrane</keyword>
<feature type="domain" description="EGF-like" evidence="19">
    <location>
        <begin position="201"/>
        <end position="243"/>
    </location>
</feature>
<comment type="subcellular location">
    <subcellularLocation>
        <location evidence="2">Cell membrane</location>
    </subcellularLocation>
    <subcellularLocation>
        <location evidence="1">Membrane</location>
        <topology evidence="1">Multi-pass membrane protein</topology>
    </subcellularLocation>
</comment>
<keyword evidence="24" id="KW-1185">Reference proteome</keyword>
<dbReference type="SMART" id="SM00042">
    <property type="entry name" value="CUB"/>
    <property type="match status" value="1"/>
</dbReference>
<evidence type="ECO:0000259" key="19">
    <source>
        <dbReference type="PROSITE" id="PS50026"/>
    </source>
</evidence>
<dbReference type="PROSITE" id="PS50261">
    <property type="entry name" value="G_PROTEIN_RECEP_F2_4"/>
    <property type="match status" value="1"/>
</dbReference>
<reference evidence="23" key="1">
    <citation type="submission" date="2022-03" db="EMBL/GenBank/DDBJ databases">
        <authorList>
            <person name="Martin C."/>
        </authorList>
    </citation>
    <scope>NUCLEOTIDE SEQUENCE</scope>
</reference>
<dbReference type="InterPro" id="IPR046338">
    <property type="entry name" value="GAIN_dom_sf"/>
</dbReference>
<protein>
    <submittedName>
        <fullName evidence="23">Uncharacterized protein</fullName>
    </submittedName>
</protein>
<dbReference type="PROSITE" id="PS50835">
    <property type="entry name" value="IG_LIKE"/>
    <property type="match status" value="2"/>
</dbReference>
<dbReference type="InterPro" id="IPR036179">
    <property type="entry name" value="Ig-like_dom_sf"/>
</dbReference>
<feature type="domain" description="GAIN-B" evidence="20">
    <location>
        <begin position="781"/>
        <end position="943"/>
    </location>
</feature>
<dbReference type="Pfam" id="PF00431">
    <property type="entry name" value="CUB"/>
    <property type="match status" value="1"/>
</dbReference>
<dbReference type="GO" id="GO:0004930">
    <property type="term" value="F:G protein-coupled receptor activity"/>
    <property type="evidence" value="ECO:0007669"/>
    <property type="project" value="UniProtKB-KW"/>
</dbReference>
<dbReference type="InterPro" id="IPR026823">
    <property type="entry name" value="cEGF"/>
</dbReference>
<evidence type="ECO:0000256" key="14">
    <source>
        <dbReference type="ARBA" id="ARBA00023224"/>
    </source>
</evidence>
<evidence type="ECO:0000256" key="7">
    <source>
        <dbReference type="ARBA" id="ARBA00022737"/>
    </source>
</evidence>
<dbReference type="PANTHER" id="PTHR45813:SF8">
    <property type="entry name" value="IG-LIKE DOMAIN-CONTAINING PROTEIN"/>
    <property type="match status" value="1"/>
</dbReference>
<keyword evidence="10 16" id="KW-0472">Membrane</keyword>
<dbReference type="InterPro" id="IPR000832">
    <property type="entry name" value="GPCR_2_secretin-like"/>
</dbReference>
<dbReference type="InterPro" id="IPR000203">
    <property type="entry name" value="GPS"/>
</dbReference>
<dbReference type="SMART" id="SM00408">
    <property type="entry name" value="IGc2"/>
    <property type="match status" value="2"/>
</dbReference>
<dbReference type="PROSITE" id="PS00022">
    <property type="entry name" value="EGF_1"/>
    <property type="match status" value="2"/>
</dbReference>